<name>A0ABR1VYA5_9PEZI</name>
<feature type="region of interest" description="Disordered" evidence="1">
    <location>
        <begin position="93"/>
        <end position="285"/>
    </location>
</feature>
<reference evidence="2 3" key="1">
    <citation type="submission" date="2023-01" db="EMBL/GenBank/DDBJ databases">
        <title>Analysis of 21 Apiospora genomes using comparative genomics revels a genus with tremendous synthesis potential of carbohydrate active enzymes and secondary metabolites.</title>
        <authorList>
            <person name="Sorensen T."/>
        </authorList>
    </citation>
    <scope>NUCLEOTIDE SEQUENCE [LARGE SCALE GENOMIC DNA]</scope>
    <source>
        <strain evidence="2 3">CBS 135458</strain>
    </source>
</reference>
<feature type="region of interest" description="Disordered" evidence="1">
    <location>
        <begin position="1"/>
        <end position="22"/>
    </location>
</feature>
<dbReference type="Proteomes" id="UP001480595">
    <property type="component" value="Unassembled WGS sequence"/>
</dbReference>
<organism evidence="2 3">
    <name type="scientific">Apiospora phragmitis</name>
    <dbReference type="NCBI Taxonomy" id="2905665"/>
    <lineage>
        <taxon>Eukaryota</taxon>
        <taxon>Fungi</taxon>
        <taxon>Dikarya</taxon>
        <taxon>Ascomycota</taxon>
        <taxon>Pezizomycotina</taxon>
        <taxon>Sordariomycetes</taxon>
        <taxon>Xylariomycetidae</taxon>
        <taxon>Amphisphaeriales</taxon>
        <taxon>Apiosporaceae</taxon>
        <taxon>Apiospora</taxon>
    </lineage>
</organism>
<protein>
    <submittedName>
        <fullName evidence="2">Uncharacterized protein</fullName>
    </submittedName>
</protein>
<evidence type="ECO:0000313" key="2">
    <source>
        <dbReference type="EMBL" id="KAK8076182.1"/>
    </source>
</evidence>
<accession>A0ABR1VYA5</accession>
<keyword evidence="3" id="KW-1185">Reference proteome</keyword>
<evidence type="ECO:0000313" key="3">
    <source>
        <dbReference type="Proteomes" id="UP001480595"/>
    </source>
</evidence>
<dbReference type="GeneID" id="92087926"/>
<feature type="compositionally biased region" description="Basic and acidic residues" evidence="1">
    <location>
        <begin position="161"/>
        <end position="179"/>
    </location>
</feature>
<gene>
    <name evidence="2" type="ORF">PG994_003454</name>
</gene>
<dbReference type="RefSeq" id="XP_066719141.1">
    <property type="nucleotide sequence ID" value="XM_066854863.1"/>
</dbReference>
<feature type="compositionally biased region" description="Basic and acidic residues" evidence="1">
    <location>
        <begin position="135"/>
        <end position="153"/>
    </location>
</feature>
<feature type="compositionally biased region" description="Low complexity" evidence="1">
    <location>
        <begin position="100"/>
        <end position="125"/>
    </location>
</feature>
<proteinExistence type="predicted"/>
<sequence length="428" mass="48669">MIKTDPILEDMSPGRSLPSERSHMAKPQIFVHLEFGVSWSQRHTPRSHAVTYTSRNLRDARDRGAFPRQLPPTNTNYLATLHHQQQWQREIGEHRHQARQHYQQHQQPQQQWQPHHQPQHHSQQPIYSNTSSAQRDNRGPEWEWTRDSLERSQETTPEGQRNQRRESRSGSRGLSHERGSSAPPPFNDSPWDATTGASLFPPPPPPTAAAAAAPTSHPQQNWAQEEPRIWKPLPEPPGRYRLGEDGLPWSAFAWPVDPHGPDEDHVEPDYANDPTPVDMSSRPSRVEDRAKAMELESLSAAMMTVDNGFESQWWYQGPREPVARLSRDQEEPQRLSMAEALLLNAAEPMTNAPPSEGWYAPTTPKTTATINFPLRWKWDDGNVVRINRGPRVPDLCCLSVTTAVPTTTPDTDNEVRGTVLWSLIGVFI</sequence>
<comment type="caution">
    <text evidence="2">The sequence shown here is derived from an EMBL/GenBank/DDBJ whole genome shotgun (WGS) entry which is preliminary data.</text>
</comment>
<evidence type="ECO:0000256" key="1">
    <source>
        <dbReference type="SAM" id="MobiDB-lite"/>
    </source>
</evidence>
<dbReference type="EMBL" id="JAQQWL010000004">
    <property type="protein sequence ID" value="KAK8076182.1"/>
    <property type="molecule type" value="Genomic_DNA"/>
</dbReference>
<feature type="compositionally biased region" description="Basic and acidic residues" evidence="1">
    <location>
        <begin position="56"/>
        <end position="65"/>
    </location>
</feature>
<feature type="region of interest" description="Disordered" evidence="1">
    <location>
        <begin position="53"/>
        <end position="75"/>
    </location>
</feature>